<gene>
    <name evidence="1" type="ORF">IscW_ISCW008761</name>
</gene>
<dbReference type="Proteomes" id="UP000001555">
    <property type="component" value="Unassembled WGS sequence"/>
</dbReference>
<evidence type="ECO:0000313" key="1">
    <source>
        <dbReference type="EMBL" id="EEC11970.1"/>
    </source>
</evidence>
<organism>
    <name type="scientific">Ixodes scapularis</name>
    <name type="common">Black-legged tick</name>
    <name type="synonym">Deer tick</name>
    <dbReference type="NCBI Taxonomy" id="6945"/>
    <lineage>
        <taxon>Eukaryota</taxon>
        <taxon>Metazoa</taxon>
        <taxon>Ecdysozoa</taxon>
        <taxon>Arthropoda</taxon>
        <taxon>Chelicerata</taxon>
        <taxon>Arachnida</taxon>
        <taxon>Acari</taxon>
        <taxon>Parasitiformes</taxon>
        <taxon>Ixodida</taxon>
        <taxon>Ixodoidea</taxon>
        <taxon>Ixodidae</taxon>
        <taxon>Ixodinae</taxon>
        <taxon>Ixodes</taxon>
    </lineage>
</organism>
<accession>B7PZE8</accession>
<evidence type="ECO:0000313" key="3">
    <source>
        <dbReference type="Proteomes" id="UP000001555"/>
    </source>
</evidence>
<reference evidence="2" key="2">
    <citation type="submission" date="2020-05" db="UniProtKB">
        <authorList>
            <consortium name="EnsemblMetazoa"/>
        </authorList>
    </citation>
    <scope>IDENTIFICATION</scope>
    <source>
        <strain evidence="2">wikel</strain>
    </source>
</reference>
<keyword evidence="3" id="KW-1185">Reference proteome</keyword>
<dbReference type="AlphaFoldDB" id="B7PZE8"/>
<name>B7PZE8_IXOSC</name>
<dbReference type="EMBL" id="DS825740">
    <property type="protein sequence ID" value="EEC11970.1"/>
    <property type="molecule type" value="Genomic_DNA"/>
</dbReference>
<evidence type="ECO:0000313" key="2">
    <source>
        <dbReference type="EnsemblMetazoa" id="ISCW008761-PA"/>
    </source>
</evidence>
<reference evidence="1 3" key="1">
    <citation type="submission" date="2008-03" db="EMBL/GenBank/DDBJ databases">
        <title>Annotation of Ixodes scapularis.</title>
        <authorList>
            <consortium name="Ixodes scapularis Genome Project Consortium"/>
            <person name="Caler E."/>
            <person name="Hannick L.I."/>
            <person name="Bidwell S."/>
            <person name="Joardar V."/>
            <person name="Thiagarajan M."/>
            <person name="Amedeo P."/>
            <person name="Galinsky K.J."/>
            <person name="Schobel S."/>
            <person name="Inman J."/>
            <person name="Hostetler J."/>
            <person name="Miller J."/>
            <person name="Hammond M."/>
            <person name="Megy K."/>
            <person name="Lawson D."/>
            <person name="Kodira C."/>
            <person name="Sutton G."/>
            <person name="Meyer J."/>
            <person name="Hill C.A."/>
            <person name="Birren B."/>
            <person name="Nene V."/>
            <person name="Collins F."/>
            <person name="Alarcon-Chaidez F."/>
            <person name="Wikel S."/>
            <person name="Strausberg R."/>
        </authorList>
    </citation>
    <scope>NUCLEOTIDE SEQUENCE [LARGE SCALE GENOMIC DNA]</scope>
    <source>
        <strain evidence="3">Wikel</strain>
        <strain evidence="1">Wikel colony</strain>
    </source>
</reference>
<sequence>MHRHADHAPRSACAWIPPWGSLLGMGSFLRSMELSCSLGIDSRVDAMLVLGQSGLRVGSRDYSLQARDKAEHGTSLKAKATVSIHCTINFGSNFQEDISDKSFYCWVAPEDKPLRGWPLLALKELQFSYSFLFLSLPKLKAWKKARSCRTNEPKAFVIPRLLCLNADTAGA</sequence>
<dbReference type="InParanoid" id="B7PZE8"/>
<dbReference type="PaxDb" id="6945-B7PZE8"/>
<proteinExistence type="predicted"/>
<protein>
    <submittedName>
        <fullName evidence="1 2">Uncharacterized protein</fullName>
    </submittedName>
</protein>
<dbReference type="EnsemblMetazoa" id="ISCW008761-RA">
    <property type="protein sequence ID" value="ISCW008761-PA"/>
    <property type="gene ID" value="ISCW008761"/>
</dbReference>
<dbReference type="HOGENOM" id="CLU_1564596_0_0_1"/>
<dbReference type="VEuPathDB" id="VectorBase:ISCW008761"/>
<dbReference type="EMBL" id="ABJB010247035">
    <property type="status" value="NOT_ANNOTATED_CDS"/>
    <property type="molecule type" value="Genomic_DNA"/>
</dbReference>